<evidence type="ECO:0000256" key="1">
    <source>
        <dbReference type="SAM" id="Phobius"/>
    </source>
</evidence>
<gene>
    <name evidence="2" type="ORF">B296_00027794</name>
</gene>
<keyword evidence="1" id="KW-1133">Transmembrane helix</keyword>
<keyword evidence="1" id="KW-0472">Membrane</keyword>
<evidence type="ECO:0000313" key="3">
    <source>
        <dbReference type="Proteomes" id="UP000287651"/>
    </source>
</evidence>
<comment type="caution">
    <text evidence="2">The sequence shown here is derived from an EMBL/GenBank/DDBJ whole genome shotgun (WGS) entry which is preliminary data.</text>
</comment>
<protein>
    <submittedName>
        <fullName evidence="2">Uncharacterized protein</fullName>
    </submittedName>
</protein>
<keyword evidence="1" id="KW-0812">Transmembrane</keyword>
<proteinExistence type="predicted"/>
<reference evidence="2 3" key="1">
    <citation type="journal article" date="2014" name="Agronomy (Basel)">
        <title>A Draft Genome Sequence for Ensete ventricosum, the Drought-Tolerant Tree Against Hunger.</title>
        <authorList>
            <person name="Harrison J."/>
            <person name="Moore K.A."/>
            <person name="Paszkiewicz K."/>
            <person name="Jones T."/>
            <person name="Grant M."/>
            <person name="Ambacheew D."/>
            <person name="Muzemil S."/>
            <person name="Studholme D.J."/>
        </authorList>
    </citation>
    <scope>NUCLEOTIDE SEQUENCE [LARGE SCALE GENOMIC DNA]</scope>
</reference>
<dbReference type="Proteomes" id="UP000287651">
    <property type="component" value="Unassembled WGS sequence"/>
</dbReference>
<sequence>MRLLSTQPAQHPTLTIASMATATLCAIVAVALFYSGAYTLPQADLAKRSAIRSAMECSRRRSLAYLIDLIEDHQCIIPFPYQN</sequence>
<organism evidence="2 3">
    <name type="scientific">Ensete ventricosum</name>
    <name type="common">Abyssinian banana</name>
    <name type="synonym">Musa ensete</name>
    <dbReference type="NCBI Taxonomy" id="4639"/>
    <lineage>
        <taxon>Eukaryota</taxon>
        <taxon>Viridiplantae</taxon>
        <taxon>Streptophyta</taxon>
        <taxon>Embryophyta</taxon>
        <taxon>Tracheophyta</taxon>
        <taxon>Spermatophyta</taxon>
        <taxon>Magnoliopsida</taxon>
        <taxon>Liliopsida</taxon>
        <taxon>Zingiberales</taxon>
        <taxon>Musaceae</taxon>
        <taxon>Ensete</taxon>
    </lineage>
</organism>
<dbReference type="AlphaFoldDB" id="A0A426YCN7"/>
<accession>A0A426YCN7</accession>
<evidence type="ECO:0000313" key="2">
    <source>
        <dbReference type="EMBL" id="RRT49494.1"/>
    </source>
</evidence>
<name>A0A426YCN7_ENSVE</name>
<feature type="transmembrane region" description="Helical" evidence="1">
    <location>
        <begin position="12"/>
        <end position="34"/>
    </location>
</feature>
<dbReference type="EMBL" id="AMZH03013314">
    <property type="protein sequence ID" value="RRT49494.1"/>
    <property type="molecule type" value="Genomic_DNA"/>
</dbReference>